<keyword evidence="3" id="KW-1185">Reference proteome</keyword>
<dbReference type="InterPro" id="IPR041698">
    <property type="entry name" value="Methyltransf_25"/>
</dbReference>
<reference evidence="2" key="1">
    <citation type="submission" date="2022-10" db="EMBL/GenBank/DDBJ databases">
        <title>The WGS of Solirubrobacter ginsenosidimutans DSM 21036.</title>
        <authorList>
            <person name="Jiang Z."/>
        </authorList>
    </citation>
    <scope>NUCLEOTIDE SEQUENCE</scope>
    <source>
        <strain evidence="2">DSM 21036</strain>
    </source>
</reference>
<dbReference type="GO" id="GO:0008168">
    <property type="term" value="F:methyltransferase activity"/>
    <property type="evidence" value="ECO:0007669"/>
    <property type="project" value="UniProtKB-KW"/>
</dbReference>
<sequence length="305" mass="33284">MTSKRTYSAAEDRDFKAAQRAVWARGNYHEFARRALWGFGGELVDACGIGPGQRVLDVAAGSGNVAIRAALAGAEVVASDLTPENFEAGRREASAHGVRMEWVEADAEALPFGDSEFDVVTSAFGAVFAPRHQLVADELLRVCRPGGTIGLTVPALPEGKAARVPIGTDLPSMCGPESALPWGEEQHVAELFGERVDALEMTRRRSKLEGFTNETELRDFLKANHPVAVAMYRELLEDPELRDDERELATAMLDDAFLVTVKLWYSRGDGGSGSLGQEAVFIVARKRNATPTQTRFRLRPVARTR</sequence>
<dbReference type="AlphaFoldDB" id="A0A9X3MXK4"/>
<dbReference type="Proteomes" id="UP001149140">
    <property type="component" value="Unassembled WGS sequence"/>
</dbReference>
<keyword evidence="2" id="KW-0808">Transferase</keyword>
<dbReference type="InterPro" id="IPR029063">
    <property type="entry name" value="SAM-dependent_MTases_sf"/>
</dbReference>
<evidence type="ECO:0000313" key="2">
    <source>
        <dbReference type="EMBL" id="MDA0164382.1"/>
    </source>
</evidence>
<dbReference type="EMBL" id="JAPDOD010000033">
    <property type="protein sequence ID" value="MDA0164382.1"/>
    <property type="molecule type" value="Genomic_DNA"/>
</dbReference>
<keyword evidence="2" id="KW-0489">Methyltransferase</keyword>
<dbReference type="PANTHER" id="PTHR43591:SF24">
    <property type="entry name" value="2-METHOXY-6-POLYPRENYL-1,4-BENZOQUINOL METHYLASE, MITOCHONDRIAL"/>
    <property type="match status" value="1"/>
</dbReference>
<evidence type="ECO:0000313" key="3">
    <source>
        <dbReference type="Proteomes" id="UP001149140"/>
    </source>
</evidence>
<organism evidence="2 3">
    <name type="scientific">Solirubrobacter ginsenosidimutans</name>
    <dbReference type="NCBI Taxonomy" id="490573"/>
    <lineage>
        <taxon>Bacteria</taxon>
        <taxon>Bacillati</taxon>
        <taxon>Actinomycetota</taxon>
        <taxon>Thermoleophilia</taxon>
        <taxon>Solirubrobacterales</taxon>
        <taxon>Solirubrobacteraceae</taxon>
        <taxon>Solirubrobacter</taxon>
    </lineage>
</organism>
<dbReference type="GO" id="GO:0032259">
    <property type="term" value="P:methylation"/>
    <property type="evidence" value="ECO:0007669"/>
    <property type="project" value="UniProtKB-KW"/>
</dbReference>
<dbReference type="Pfam" id="PF13649">
    <property type="entry name" value="Methyltransf_25"/>
    <property type="match status" value="1"/>
</dbReference>
<evidence type="ECO:0000259" key="1">
    <source>
        <dbReference type="Pfam" id="PF13649"/>
    </source>
</evidence>
<proteinExistence type="predicted"/>
<dbReference type="CDD" id="cd02440">
    <property type="entry name" value="AdoMet_MTases"/>
    <property type="match status" value="1"/>
</dbReference>
<dbReference type="RefSeq" id="WP_270043637.1">
    <property type="nucleotide sequence ID" value="NZ_JAPDOD010000033.1"/>
</dbReference>
<dbReference type="Gene3D" id="3.40.50.150">
    <property type="entry name" value="Vaccinia Virus protein VP39"/>
    <property type="match status" value="1"/>
</dbReference>
<gene>
    <name evidence="2" type="ORF">OM076_29195</name>
</gene>
<comment type="caution">
    <text evidence="2">The sequence shown here is derived from an EMBL/GenBank/DDBJ whole genome shotgun (WGS) entry which is preliminary data.</text>
</comment>
<accession>A0A9X3MXK4</accession>
<protein>
    <submittedName>
        <fullName evidence="2">Methyltransferase domain-containing protein</fullName>
    </submittedName>
</protein>
<dbReference type="SUPFAM" id="SSF53335">
    <property type="entry name" value="S-adenosyl-L-methionine-dependent methyltransferases"/>
    <property type="match status" value="1"/>
</dbReference>
<name>A0A9X3MXK4_9ACTN</name>
<feature type="domain" description="Methyltransferase" evidence="1">
    <location>
        <begin position="55"/>
        <end position="147"/>
    </location>
</feature>
<dbReference type="PANTHER" id="PTHR43591">
    <property type="entry name" value="METHYLTRANSFERASE"/>
    <property type="match status" value="1"/>
</dbReference>